<dbReference type="RefSeq" id="WP_117323066.1">
    <property type="nucleotide sequence ID" value="NZ_QVTD01000008.1"/>
</dbReference>
<dbReference type="GO" id="GO:0006307">
    <property type="term" value="P:DNA alkylation repair"/>
    <property type="evidence" value="ECO:0007669"/>
    <property type="project" value="TreeGrafter"/>
</dbReference>
<dbReference type="FunFam" id="1.10.340.30:FF:000004">
    <property type="entry name" value="DNA-3-methyladenine glycosylase II"/>
    <property type="match status" value="1"/>
</dbReference>
<dbReference type="PANTHER" id="PTHR43003">
    <property type="entry name" value="DNA-3-METHYLADENINE GLYCOSYLASE"/>
    <property type="match status" value="1"/>
</dbReference>
<reference evidence="7 8" key="1">
    <citation type="submission" date="2018-08" db="EMBL/GenBank/DDBJ databases">
        <title>Bacillus chawlae sp. nov., Bacillus glennii sp. nov., and Bacillus saganii sp. nov. Isolated from the Vehicle Assembly Building at Kennedy Space Center where the Viking Spacecraft were Assembled.</title>
        <authorList>
            <person name="Seuylemezian A."/>
            <person name="Vaishampayan P."/>
        </authorList>
    </citation>
    <scope>NUCLEOTIDE SEQUENCE [LARGE SCALE GENOMIC DNA]</scope>
    <source>
        <strain evidence="7 8">V44-8</strain>
    </source>
</reference>
<dbReference type="PANTHER" id="PTHR43003:SF5">
    <property type="entry name" value="DNA-3-METHYLADENINE GLYCOSYLASE"/>
    <property type="match status" value="1"/>
</dbReference>
<dbReference type="GO" id="GO:0008725">
    <property type="term" value="F:DNA-3-methyladenine glycosylase activity"/>
    <property type="evidence" value="ECO:0007669"/>
    <property type="project" value="TreeGrafter"/>
</dbReference>
<proteinExistence type="inferred from homology"/>
<dbReference type="InterPro" id="IPR051912">
    <property type="entry name" value="Alkylbase_DNA_Glycosylase/TA"/>
</dbReference>
<keyword evidence="5" id="KW-0234">DNA repair</keyword>
<feature type="domain" description="HhH-GPD" evidence="6">
    <location>
        <begin position="128"/>
        <end position="288"/>
    </location>
</feature>
<evidence type="ECO:0000313" key="8">
    <source>
        <dbReference type="Proteomes" id="UP000262939"/>
    </source>
</evidence>
<evidence type="ECO:0000256" key="5">
    <source>
        <dbReference type="ARBA" id="ARBA00023204"/>
    </source>
</evidence>
<evidence type="ECO:0000256" key="1">
    <source>
        <dbReference type="ARBA" id="ARBA00000086"/>
    </source>
</evidence>
<dbReference type="SMART" id="SM00478">
    <property type="entry name" value="ENDO3c"/>
    <property type="match status" value="1"/>
</dbReference>
<evidence type="ECO:0000256" key="3">
    <source>
        <dbReference type="ARBA" id="ARBA00012000"/>
    </source>
</evidence>
<dbReference type="Gene3D" id="1.10.340.30">
    <property type="entry name" value="Hypothetical protein, domain 2"/>
    <property type="match status" value="1"/>
</dbReference>
<dbReference type="SUPFAM" id="SSF48150">
    <property type="entry name" value="DNA-glycosylase"/>
    <property type="match status" value="1"/>
</dbReference>
<dbReference type="GO" id="GO:0005737">
    <property type="term" value="C:cytoplasm"/>
    <property type="evidence" value="ECO:0007669"/>
    <property type="project" value="TreeGrafter"/>
</dbReference>
<dbReference type="AlphaFoldDB" id="A0A372LAY1"/>
<dbReference type="Gene3D" id="1.10.1670.40">
    <property type="match status" value="1"/>
</dbReference>
<dbReference type="Pfam" id="PF00730">
    <property type="entry name" value="HhH-GPD"/>
    <property type="match status" value="1"/>
</dbReference>
<comment type="catalytic activity">
    <reaction evidence="1">
        <text>Hydrolysis of alkylated DNA, releasing 3-methyladenine, 3-methylguanine, 7-methylguanine and 7-methyladenine.</text>
        <dbReference type="EC" id="3.2.2.21"/>
    </reaction>
</comment>
<dbReference type="InterPro" id="IPR003265">
    <property type="entry name" value="HhH-GPD_domain"/>
</dbReference>
<dbReference type="InterPro" id="IPR011257">
    <property type="entry name" value="DNA_glycosylase"/>
</dbReference>
<dbReference type="GO" id="GO:0043916">
    <property type="term" value="F:DNA-7-methylguanine glycosylase activity"/>
    <property type="evidence" value="ECO:0007669"/>
    <property type="project" value="TreeGrafter"/>
</dbReference>
<dbReference type="EC" id="3.2.2.21" evidence="3"/>
<comment type="similarity">
    <text evidence="2">Belongs to the alkylbase DNA glycosidase AlkA family.</text>
</comment>
<sequence>MWTETLEVQGPYNFDLVLDRLQLDPLHVVDTNNRVIKVPLYIEKKPVVITVQSKGSTDKPVFVVNGGPDSSEHQAIEKLKKIFHWHKPLSEISSHFKDTDLKDIFEKHHGTAIVLDFDYYDCLVKSIIHQQLNLAFAYKLTERFVKTFGFEVDGVWFYPTPEQTAALAVEQLREIQFSTRKAEYIIGLSKEIVEGKLDLNELAMKSDQEIIDRLVEIRGIGKWTAESFLLFGVGRPNLFPKADIGIQKAVQKLYGLPQKPTQEEMETYSKGWAPFLSYASFYLWRSIEKRSEKDGKSPRYEA</sequence>
<evidence type="ECO:0000256" key="4">
    <source>
        <dbReference type="ARBA" id="ARBA00022763"/>
    </source>
</evidence>
<evidence type="ECO:0000256" key="2">
    <source>
        <dbReference type="ARBA" id="ARBA00010817"/>
    </source>
</evidence>
<evidence type="ECO:0000259" key="6">
    <source>
        <dbReference type="SMART" id="SM00478"/>
    </source>
</evidence>
<keyword evidence="8" id="KW-1185">Reference proteome</keyword>
<dbReference type="OrthoDB" id="9785929at2"/>
<dbReference type="GO" id="GO:0032993">
    <property type="term" value="C:protein-DNA complex"/>
    <property type="evidence" value="ECO:0007669"/>
    <property type="project" value="TreeGrafter"/>
</dbReference>
<dbReference type="EMBL" id="QVTD01000008">
    <property type="protein sequence ID" value="RFU62939.1"/>
    <property type="molecule type" value="Genomic_DNA"/>
</dbReference>
<keyword evidence="4" id="KW-0227">DNA damage</keyword>
<accession>A0A372LAY1</accession>
<comment type="caution">
    <text evidence="7">The sequence shown here is derived from an EMBL/GenBank/DDBJ whole genome shotgun (WGS) entry which is preliminary data.</text>
</comment>
<protein>
    <recommendedName>
        <fullName evidence="3">DNA-3-methyladenine glycosylase II</fullName>
        <ecNumber evidence="3">3.2.2.21</ecNumber>
    </recommendedName>
</protein>
<dbReference type="Proteomes" id="UP000262939">
    <property type="component" value="Unassembled WGS sequence"/>
</dbReference>
<name>A0A372LAY1_9BACI</name>
<organism evidence="7 8">
    <name type="scientific">Peribacillus glennii</name>
    <dbReference type="NCBI Taxonomy" id="2303991"/>
    <lineage>
        <taxon>Bacteria</taxon>
        <taxon>Bacillati</taxon>
        <taxon>Bacillota</taxon>
        <taxon>Bacilli</taxon>
        <taxon>Bacillales</taxon>
        <taxon>Bacillaceae</taxon>
        <taxon>Peribacillus</taxon>
    </lineage>
</organism>
<evidence type="ECO:0000313" key="7">
    <source>
        <dbReference type="EMBL" id="RFU62939.1"/>
    </source>
</evidence>
<dbReference type="GO" id="GO:0006285">
    <property type="term" value="P:base-excision repair, AP site formation"/>
    <property type="evidence" value="ECO:0007669"/>
    <property type="project" value="TreeGrafter"/>
</dbReference>
<gene>
    <name evidence="7" type="ORF">D0466_13400</name>
</gene>
<dbReference type="GO" id="GO:0032131">
    <property type="term" value="F:alkylated DNA binding"/>
    <property type="evidence" value="ECO:0007669"/>
    <property type="project" value="TreeGrafter"/>
</dbReference>
<dbReference type="CDD" id="cd00056">
    <property type="entry name" value="ENDO3c"/>
    <property type="match status" value="1"/>
</dbReference>